<dbReference type="Proteomes" id="UP001310022">
    <property type="component" value="Unassembled WGS sequence"/>
</dbReference>
<evidence type="ECO:0000313" key="5">
    <source>
        <dbReference type="Proteomes" id="UP001310022"/>
    </source>
</evidence>
<evidence type="ECO:0000256" key="1">
    <source>
        <dbReference type="ARBA" id="ARBA00038283"/>
    </source>
</evidence>
<sequence>MKEDYLDLMIVKSNKLIESKNHFSLIQQRIMSLALAKIPKDQEAFQWMNFGYADLFPEGSKIGGSQYKLVKSAIANMGSLSIFIQLENGKWHSIPFLQARGDDKTKIIEIKFVEDARDLLLNLKGNFTKYLVRSISKFESSYSFKIYELCKQYLKVGSRTCSVIFLRQRLGLLVNFEDKGQTEEELESLLSRGRIKTKYALFNNFNKRILEIAQQEINEHSDIHIEYEKVKKGTSVVAIKFLISKNASAGDETLTELAEEVQEGSDSVTKDISYEEVSGKEKYVDALMEQKKDKIKNPSAYKNTLMNSEALEKEYQQKQEENIRAQQEAEQENRLKLQEELIRQMEVRYGEEYKNVRVPYCKMAGESPGLIMEFRDWYAQHGSTTDKRSILEQIDNGNLSSSAWIKFGTFMIQKQGTAYEKQYFLSPNPKPWMEMKLKEHQQEQESNNKFNFSGF</sequence>
<dbReference type="EMBL" id="BQKE01000009">
    <property type="protein sequence ID" value="GJM64983.1"/>
    <property type="molecule type" value="Genomic_DNA"/>
</dbReference>
<evidence type="ECO:0000256" key="2">
    <source>
        <dbReference type="SAM" id="Coils"/>
    </source>
</evidence>
<reference evidence="4 5" key="1">
    <citation type="submission" date="2021-12" db="EMBL/GenBank/DDBJ databases">
        <title>Genome sequencing of bacteria with rrn-lacking chromosome and rrn-plasmid.</title>
        <authorList>
            <person name="Anda M."/>
            <person name="Iwasaki W."/>
        </authorList>
    </citation>
    <scope>NUCLEOTIDE SEQUENCE [LARGE SCALE GENOMIC DNA]</scope>
    <source>
        <strain evidence="4 5">NBRC 15940</strain>
    </source>
</reference>
<dbReference type="GO" id="GO:0003887">
    <property type="term" value="F:DNA-directed DNA polymerase activity"/>
    <property type="evidence" value="ECO:0007669"/>
    <property type="project" value="InterPro"/>
</dbReference>
<protein>
    <recommendedName>
        <fullName evidence="3">Initiator Rep protein WH1 domain-containing protein</fullName>
    </recommendedName>
</protein>
<gene>
    <name evidence="4" type="ORF">PEDI_55350</name>
</gene>
<feature type="domain" description="Initiator Rep protein WH1" evidence="3">
    <location>
        <begin position="10"/>
        <end position="151"/>
    </location>
</feature>
<comment type="similarity">
    <text evidence="1">Belongs to the initiator RepB protein family.</text>
</comment>
<accession>A0AAN4W5G7</accession>
<dbReference type="InterPro" id="IPR000525">
    <property type="entry name" value="Initiator_Rep_WH1"/>
</dbReference>
<name>A0AAN4W5G7_9BACT</name>
<dbReference type="AlphaFoldDB" id="A0AAN4W5G7"/>
<dbReference type="SUPFAM" id="SSF46785">
    <property type="entry name" value="Winged helix' DNA-binding domain"/>
    <property type="match status" value="2"/>
</dbReference>
<dbReference type="Gene3D" id="1.10.10.10">
    <property type="entry name" value="Winged helix-like DNA-binding domain superfamily/Winged helix DNA-binding domain"/>
    <property type="match status" value="2"/>
</dbReference>
<proteinExistence type="inferred from homology"/>
<comment type="caution">
    <text evidence="4">The sequence shown here is derived from an EMBL/GenBank/DDBJ whole genome shotgun (WGS) entry which is preliminary data.</text>
</comment>
<evidence type="ECO:0000313" key="4">
    <source>
        <dbReference type="EMBL" id="GJM64983.1"/>
    </source>
</evidence>
<dbReference type="InterPro" id="IPR036390">
    <property type="entry name" value="WH_DNA-bd_sf"/>
</dbReference>
<evidence type="ECO:0000259" key="3">
    <source>
        <dbReference type="Pfam" id="PF01051"/>
    </source>
</evidence>
<dbReference type="RefSeq" id="WP_338240051.1">
    <property type="nucleotide sequence ID" value="NZ_BQKE01000009.1"/>
</dbReference>
<feature type="coiled-coil region" evidence="2">
    <location>
        <begin position="301"/>
        <end position="348"/>
    </location>
</feature>
<dbReference type="GO" id="GO:0006270">
    <property type="term" value="P:DNA replication initiation"/>
    <property type="evidence" value="ECO:0007669"/>
    <property type="project" value="InterPro"/>
</dbReference>
<dbReference type="Pfam" id="PF21205">
    <property type="entry name" value="Rep3_C"/>
    <property type="match status" value="1"/>
</dbReference>
<organism evidence="4 5">
    <name type="scientific">Persicobacter diffluens</name>
    <dbReference type="NCBI Taxonomy" id="981"/>
    <lineage>
        <taxon>Bacteria</taxon>
        <taxon>Pseudomonadati</taxon>
        <taxon>Bacteroidota</taxon>
        <taxon>Cytophagia</taxon>
        <taxon>Cytophagales</taxon>
        <taxon>Persicobacteraceae</taxon>
        <taxon>Persicobacter</taxon>
    </lineage>
</organism>
<keyword evidence="2" id="KW-0175">Coiled coil</keyword>
<dbReference type="Pfam" id="PF01051">
    <property type="entry name" value="Rep3_N"/>
    <property type="match status" value="1"/>
</dbReference>
<dbReference type="InterPro" id="IPR036388">
    <property type="entry name" value="WH-like_DNA-bd_sf"/>
</dbReference>
<keyword evidence="5" id="KW-1185">Reference proteome</keyword>